<evidence type="ECO:0000313" key="2">
    <source>
        <dbReference type="EMBL" id="QCD44839.1"/>
    </source>
</evidence>
<feature type="transmembrane region" description="Helical" evidence="1">
    <location>
        <begin position="107"/>
        <end position="124"/>
    </location>
</feature>
<feature type="transmembrane region" description="Helical" evidence="1">
    <location>
        <begin position="76"/>
        <end position="95"/>
    </location>
</feature>
<feature type="transmembrane region" description="Helical" evidence="1">
    <location>
        <begin position="239"/>
        <end position="258"/>
    </location>
</feature>
<dbReference type="Pfam" id="PF13687">
    <property type="entry name" value="DUF4153"/>
    <property type="match status" value="1"/>
</dbReference>
<feature type="transmembrane region" description="Helical" evidence="1">
    <location>
        <begin position="270"/>
        <end position="290"/>
    </location>
</feature>
<dbReference type="EMBL" id="CP012542">
    <property type="protein sequence ID" value="QCD44839.1"/>
    <property type="molecule type" value="Genomic_DNA"/>
</dbReference>
<organism evidence="2 3">
    <name type="scientific">Campylobacter mucosalis CCUG 21559</name>
    <dbReference type="NCBI Taxonomy" id="1032067"/>
    <lineage>
        <taxon>Bacteria</taxon>
        <taxon>Pseudomonadati</taxon>
        <taxon>Campylobacterota</taxon>
        <taxon>Epsilonproteobacteria</taxon>
        <taxon>Campylobacterales</taxon>
        <taxon>Campylobacteraceae</taxon>
        <taxon>Campylobacter</taxon>
    </lineage>
</organism>
<proteinExistence type="predicted"/>
<protein>
    <submittedName>
        <fullName evidence="2">Hypothetical membrane protein (DUF4153 domain)</fullName>
    </submittedName>
</protein>
<evidence type="ECO:0000313" key="3">
    <source>
        <dbReference type="Proteomes" id="UP000503264"/>
    </source>
</evidence>
<gene>
    <name evidence="2" type="ORF">CMUC_1058</name>
</gene>
<feature type="transmembrane region" description="Helical" evidence="1">
    <location>
        <begin position="145"/>
        <end position="167"/>
    </location>
</feature>
<accession>A0A6G5QGV1</accession>
<keyword evidence="3" id="KW-1185">Reference proteome</keyword>
<feature type="transmembrane region" description="Helical" evidence="1">
    <location>
        <begin position="31"/>
        <end position="48"/>
    </location>
</feature>
<dbReference type="Proteomes" id="UP000503264">
    <property type="component" value="Chromosome"/>
</dbReference>
<evidence type="ECO:0000256" key="1">
    <source>
        <dbReference type="SAM" id="Phobius"/>
    </source>
</evidence>
<dbReference type="AlphaFoldDB" id="A0A6G5QGV1"/>
<name>A0A6G5QGV1_9BACT</name>
<feature type="transmembrane region" description="Helical" evidence="1">
    <location>
        <begin position="204"/>
        <end position="227"/>
    </location>
</feature>
<keyword evidence="1" id="KW-0812">Transmembrane</keyword>
<dbReference type="InterPro" id="IPR025291">
    <property type="entry name" value="DUF4153"/>
</dbReference>
<sequence length="546" mass="62817">MANTANPFYAKSTREYMNFKPLLNTFRDNKIETLLILLSSLPFLFFSLETLEKFYVFYAFSGIAFCIIHLANGTKFYKIAFVFAAVFYIFLIKFGSNFSDFVQTKQFLALNFIAFLTLLSAPFYSDDELFLGTFIKNLTATIYAFLIMLGVFCLVCGFIASVSYLFGFSFGDYATSFLTLFFLITPTLFLYFKNTEILPKFGIVFEILFSIVSLFLLAYTALLYVYFTVIAISFELPRGMLSLIILPYLAFGVTFYCLKGRYSGKFLAFYRYFGLICLVPLIMLFIAVLRRVGEYGFTIDRFYLLALAVLFSVFAVLLLFKAKISRFMISFIVCIFVSFFIFDATKISLNSQINRLNSFLLKQNAFDEKGKIKADFNIKEGEEFVIANEIYKLFDYKKSKFEEIYGKNGVKIFLEFSTIYADSVITFNLDAGSQLDLSSEFSQVIYVTDYVFSDDNATKRSDLELLSDGKEIMSFHGDKFISEAFKKNNLDINKTYAQSELEGYKYDFLQKADENGTLVFSEIEIRNDGAGYKFEYAKNAIFIKKK</sequence>
<keyword evidence="1" id="KW-0472">Membrane</keyword>
<keyword evidence="1" id="KW-1133">Transmembrane helix</keyword>
<reference evidence="2 3" key="1">
    <citation type="submission" date="2016-07" db="EMBL/GenBank/DDBJ databases">
        <title>Comparative genomics of the Campylobacter concisus group.</title>
        <authorList>
            <person name="Miller W.G."/>
            <person name="Yee E."/>
            <person name="Chapman M.H."/>
            <person name="Huynh S."/>
            <person name="Bono J.L."/>
            <person name="On S.L.W."/>
            <person name="StLeger J."/>
            <person name="Foster G."/>
            <person name="Parker C.T."/>
        </authorList>
    </citation>
    <scope>NUCLEOTIDE SEQUENCE [LARGE SCALE GENOMIC DNA]</scope>
    <source>
        <strain evidence="2 3">CCUG 21559</strain>
    </source>
</reference>
<feature type="transmembrane region" description="Helical" evidence="1">
    <location>
        <begin position="302"/>
        <end position="320"/>
    </location>
</feature>
<feature type="transmembrane region" description="Helical" evidence="1">
    <location>
        <begin position="54"/>
        <end position="71"/>
    </location>
</feature>
<feature type="transmembrane region" description="Helical" evidence="1">
    <location>
        <begin position="327"/>
        <end position="345"/>
    </location>
</feature>
<feature type="transmembrane region" description="Helical" evidence="1">
    <location>
        <begin position="173"/>
        <end position="192"/>
    </location>
</feature>